<keyword evidence="2" id="KW-1185">Reference proteome</keyword>
<evidence type="ECO:0000313" key="1">
    <source>
        <dbReference type="EMBL" id="CAI9164052.1"/>
    </source>
</evidence>
<dbReference type="EMBL" id="OX459958">
    <property type="protein sequence ID" value="CAI9164052.1"/>
    <property type="molecule type" value="Genomic_DNA"/>
</dbReference>
<gene>
    <name evidence="1" type="ORF">MRATA1EN1_LOCUS13014</name>
</gene>
<reference evidence="1" key="1">
    <citation type="submission" date="2023-04" db="EMBL/GenBank/DDBJ databases">
        <authorList>
            <consortium name="ELIXIR-Norway"/>
        </authorList>
    </citation>
    <scope>NUCLEOTIDE SEQUENCE [LARGE SCALE GENOMIC DNA]</scope>
</reference>
<evidence type="ECO:0000313" key="2">
    <source>
        <dbReference type="Proteomes" id="UP001176941"/>
    </source>
</evidence>
<dbReference type="Proteomes" id="UP001176941">
    <property type="component" value="Chromosome 22"/>
</dbReference>
<proteinExistence type="predicted"/>
<name>A0ABN8YU05_RANTA</name>
<accession>A0ABN8YU05</accession>
<organism evidence="1 2">
    <name type="scientific">Rangifer tarandus platyrhynchus</name>
    <name type="common">Svalbard reindeer</name>
    <dbReference type="NCBI Taxonomy" id="3082113"/>
    <lineage>
        <taxon>Eukaryota</taxon>
        <taxon>Metazoa</taxon>
        <taxon>Chordata</taxon>
        <taxon>Craniata</taxon>
        <taxon>Vertebrata</taxon>
        <taxon>Euteleostomi</taxon>
        <taxon>Mammalia</taxon>
        <taxon>Eutheria</taxon>
        <taxon>Laurasiatheria</taxon>
        <taxon>Artiodactyla</taxon>
        <taxon>Ruminantia</taxon>
        <taxon>Pecora</taxon>
        <taxon>Cervidae</taxon>
        <taxon>Odocoileinae</taxon>
        <taxon>Rangifer</taxon>
    </lineage>
</organism>
<protein>
    <submittedName>
        <fullName evidence="1">Uncharacterized protein</fullName>
    </submittedName>
</protein>
<sequence length="105" mass="12035">MYIYIYMFFYKIVYPFKMYTSVVSSIFICKVTKLPSLFTSRTFSSPHLRKPELKITPWSPFTSLWQASVNFGTYLGDAVGKNPPTNAGDMGSVPDLRSFHVSWSN</sequence>